<evidence type="ECO:0000313" key="2">
    <source>
        <dbReference type="EMBL" id="KNC98280.1"/>
    </source>
</evidence>
<gene>
    <name evidence="2" type="ORF">SPPG_06677</name>
</gene>
<dbReference type="VEuPathDB" id="FungiDB:SPPG_06677"/>
<keyword evidence="1" id="KW-0812">Transmembrane</keyword>
<feature type="transmembrane region" description="Helical" evidence="1">
    <location>
        <begin position="124"/>
        <end position="145"/>
    </location>
</feature>
<feature type="transmembrane region" description="Helical" evidence="1">
    <location>
        <begin position="258"/>
        <end position="279"/>
    </location>
</feature>
<evidence type="ECO:0000313" key="3">
    <source>
        <dbReference type="Proteomes" id="UP000053201"/>
    </source>
</evidence>
<dbReference type="OMA" id="IPWQFGY"/>
<accession>A0A0L0H9P7</accession>
<feature type="transmembrane region" description="Helical" evidence="1">
    <location>
        <begin position="35"/>
        <end position="55"/>
    </location>
</feature>
<dbReference type="STRING" id="645134.A0A0L0H9P7"/>
<dbReference type="EMBL" id="KQ257461">
    <property type="protein sequence ID" value="KNC98280.1"/>
    <property type="molecule type" value="Genomic_DNA"/>
</dbReference>
<keyword evidence="1" id="KW-1133">Transmembrane helix</keyword>
<feature type="transmembrane region" description="Helical" evidence="1">
    <location>
        <begin position="166"/>
        <end position="189"/>
    </location>
</feature>
<dbReference type="eggNOG" id="ENOG502SFIC">
    <property type="taxonomic scope" value="Eukaryota"/>
</dbReference>
<evidence type="ECO:0000256" key="1">
    <source>
        <dbReference type="SAM" id="Phobius"/>
    </source>
</evidence>
<feature type="transmembrane region" description="Helical" evidence="1">
    <location>
        <begin position="209"/>
        <end position="229"/>
    </location>
</feature>
<dbReference type="Proteomes" id="UP000053201">
    <property type="component" value="Unassembled WGS sequence"/>
</dbReference>
<sequence length="387" mass="43611">MVETAQDYELWYSPDWCDWRWRIHGCTDSNIWQGFYLAHSVFTALLFVLGAWLCYKKVYQALWKQKLSLLNVVDGGLKPRPVEALIFGTTIHILGRFIHTTKILVGEYPTHALGEFSHEWPWEFLLWGGNLFVIGIIYSVPKTYLNNRGSVSNTFTISKVRLPSPQAINVIYTVLALVPGILLPLFAILDGHMRDAGQYANAVIFNRLHYYQWLFCCVLPLVILVYFGTKMVSILNANMEDVQDAGQNAHLKASIRRVVINIMAIAILTACFAVVVGSYATWRVQIHTTRWLSVTFAFLWIFTSPLLLAPIYVVSAFNVIMSERIATHPSAASLWPKAKPMKGVSTTMDITATAARPLESTLSRPFIQSRVPGTEGPTMGSFQNDCE</sequence>
<name>A0A0L0H9P7_SPIPD</name>
<dbReference type="AlphaFoldDB" id="A0A0L0H9P7"/>
<reference evidence="2 3" key="1">
    <citation type="submission" date="2009-08" db="EMBL/GenBank/DDBJ databases">
        <title>The Genome Sequence of Spizellomyces punctatus strain DAOM BR117.</title>
        <authorList>
            <consortium name="The Broad Institute Genome Sequencing Platform"/>
            <person name="Russ C."/>
            <person name="Cuomo C."/>
            <person name="Shea T."/>
            <person name="Young S.K."/>
            <person name="Zeng Q."/>
            <person name="Koehrsen M."/>
            <person name="Haas B."/>
            <person name="Borodovsky M."/>
            <person name="Guigo R."/>
            <person name="Alvarado L."/>
            <person name="Berlin A."/>
            <person name="Bochicchio J."/>
            <person name="Borenstein D."/>
            <person name="Chapman S."/>
            <person name="Chen Z."/>
            <person name="Engels R."/>
            <person name="Freedman E."/>
            <person name="Gellesch M."/>
            <person name="Goldberg J."/>
            <person name="Griggs A."/>
            <person name="Gujja S."/>
            <person name="Heiman D."/>
            <person name="Hepburn T."/>
            <person name="Howarth C."/>
            <person name="Jen D."/>
            <person name="Larson L."/>
            <person name="Lewis B."/>
            <person name="Mehta T."/>
            <person name="Park D."/>
            <person name="Pearson M."/>
            <person name="Roberts A."/>
            <person name="Saif S."/>
            <person name="Shenoy N."/>
            <person name="Sisk P."/>
            <person name="Stolte C."/>
            <person name="Sykes S."/>
            <person name="Thomson T."/>
            <person name="Walk T."/>
            <person name="White J."/>
            <person name="Yandava C."/>
            <person name="Burger G."/>
            <person name="Gray M.W."/>
            <person name="Holland P.W.H."/>
            <person name="King N."/>
            <person name="Lang F.B.F."/>
            <person name="Roger A.J."/>
            <person name="Ruiz-Trillo I."/>
            <person name="Lander E."/>
            <person name="Nusbaum C."/>
        </authorList>
    </citation>
    <scope>NUCLEOTIDE SEQUENCE [LARGE SCALE GENOMIC DNA]</scope>
    <source>
        <strain evidence="2 3">DAOM BR117</strain>
    </source>
</reference>
<proteinExistence type="predicted"/>
<dbReference type="OrthoDB" id="2099786at2759"/>
<keyword evidence="1" id="KW-0472">Membrane</keyword>
<organism evidence="2 3">
    <name type="scientific">Spizellomyces punctatus (strain DAOM BR117)</name>
    <dbReference type="NCBI Taxonomy" id="645134"/>
    <lineage>
        <taxon>Eukaryota</taxon>
        <taxon>Fungi</taxon>
        <taxon>Fungi incertae sedis</taxon>
        <taxon>Chytridiomycota</taxon>
        <taxon>Chytridiomycota incertae sedis</taxon>
        <taxon>Chytridiomycetes</taxon>
        <taxon>Spizellomycetales</taxon>
        <taxon>Spizellomycetaceae</taxon>
        <taxon>Spizellomyces</taxon>
    </lineage>
</organism>
<protein>
    <submittedName>
        <fullName evidence="2">Uncharacterized protein</fullName>
    </submittedName>
</protein>
<dbReference type="GeneID" id="27689967"/>
<keyword evidence="3" id="KW-1185">Reference proteome</keyword>
<dbReference type="InParanoid" id="A0A0L0H9P7"/>
<dbReference type="RefSeq" id="XP_016606320.1">
    <property type="nucleotide sequence ID" value="XM_016754880.1"/>
</dbReference>
<feature type="transmembrane region" description="Helical" evidence="1">
    <location>
        <begin position="291"/>
        <end position="314"/>
    </location>
</feature>